<dbReference type="AlphaFoldDB" id="A0ABD2PY12"/>
<proteinExistence type="predicted"/>
<gene>
    <name evidence="1" type="ORF">Ciccas_009327</name>
</gene>
<reference evidence="1 2" key="1">
    <citation type="submission" date="2024-11" db="EMBL/GenBank/DDBJ databases">
        <title>Adaptive evolution of stress response genes in parasites aligns with host niche diversity.</title>
        <authorList>
            <person name="Hahn C."/>
            <person name="Resl P."/>
        </authorList>
    </citation>
    <scope>NUCLEOTIDE SEQUENCE [LARGE SCALE GENOMIC DNA]</scope>
    <source>
        <strain evidence="1">EGGRZ-B1_66</strain>
        <tissue evidence="1">Body</tissue>
    </source>
</reference>
<name>A0ABD2PY12_9PLAT</name>
<evidence type="ECO:0000313" key="2">
    <source>
        <dbReference type="Proteomes" id="UP001626550"/>
    </source>
</evidence>
<accession>A0ABD2PY12</accession>
<organism evidence="1 2">
    <name type="scientific">Cichlidogyrus casuarinus</name>
    <dbReference type="NCBI Taxonomy" id="1844966"/>
    <lineage>
        <taxon>Eukaryota</taxon>
        <taxon>Metazoa</taxon>
        <taxon>Spiralia</taxon>
        <taxon>Lophotrochozoa</taxon>
        <taxon>Platyhelminthes</taxon>
        <taxon>Monogenea</taxon>
        <taxon>Monopisthocotylea</taxon>
        <taxon>Dactylogyridea</taxon>
        <taxon>Ancyrocephalidae</taxon>
        <taxon>Cichlidogyrus</taxon>
    </lineage>
</organism>
<keyword evidence="2" id="KW-1185">Reference proteome</keyword>
<sequence>METVESVPFKATKSVDRCPETMNFDPIETALLELNPPKFTSGTLRETIGRQELLPFPTAFCNLENPKQDVNYVKSLFCKPGHEQLSI</sequence>
<dbReference type="EMBL" id="JBJKFK010001868">
    <property type="protein sequence ID" value="KAL3312085.1"/>
    <property type="molecule type" value="Genomic_DNA"/>
</dbReference>
<protein>
    <submittedName>
        <fullName evidence="1">Uncharacterized protein</fullName>
    </submittedName>
</protein>
<dbReference type="Proteomes" id="UP001626550">
    <property type="component" value="Unassembled WGS sequence"/>
</dbReference>
<comment type="caution">
    <text evidence="1">The sequence shown here is derived from an EMBL/GenBank/DDBJ whole genome shotgun (WGS) entry which is preliminary data.</text>
</comment>
<evidence type="ECO:0000313" key="1">
    <source>
        <dbReference type="EMBL" id="KAL3312085.1"/>
    </source>
</evidence>